<evidence type="ECO:0000313" key="1">
    <source>
        <dbReference type="EMBL" id="CRL28897.1"/>
    </source>
</evidence>
<keyword evidence="2" id="KW-1185">Reference proteome</keyword>
<sequence length="81" mass="9392">MESLHTLDGHEKDTWMGIREGIWERNSDQGRVEHSAYDPDKDATPWRSFYSKYHLHLAIGQIHMVNAPTLSIGTDIRSAQW</sequence>
<evidence type="ECO:0000313" key="2">
    <source>
        <dbReference type="Proteomes" id="UP000053732"/>
    </source>
</evidence>
<dbReference type="Proteomes" id="UP000053732">
    <property type="component" value="Unassembled WGS sequence"/>
</dbReference>
<proteinExistence type="predicted"/>
<organism evidence="1 2">
    <name type="scientific">Penicillium camemberti (strain FM 013)</name>
    <dbReference type="NCBI Taxonomy" id="1429867"/>
    <lineage>
        <taxon>Eukaryota</taxon>
        <taxon>Fungi</taxon>
        <taxon>Dikarya</taxon>
        <taxon>Ascomycota</taxon>
        <taxon>Pezizomycotina</taxon>
        <taxon>Eurotiomycetes</taxon>
        <taxon>Eurotiomycetidae</taxon>
        <taxon>Eurotiales</taxon>
        <taxon>Aspergillaceae</taxon>
        <taxon>Penicillium</taxon>
    </lineage>
</organism>
<protein>
    <submittedName>
        <fullName evidence="1">Str. FM013</fullName>
    </submittedName>
</protein>
<name>A0A0G4PR50_PENC3</name>
<reference evidence="1 2" key="1">
    <citation type="journal article" date="2014" name="Nat. Commun.">
        <title>Multiple recent horizontal transfers of a large genomic region in cheese making fungi.</title>
        <authorList>
            <person name="Cheeseman K."/>
            <person name="Ropars J."/>
            <person name="Renault P."/>
            <person name="Dupont J."/>
            <person name="Gouzy J."/>
            <person name="Branca A."/>
            <person name="Abraham A.L."/>
            <person name="Ceppi M."/>
            <person name="Conseiller E."/>
            <person name="Debuchy R."/>
            <person name="Malagnac F."/>
            <person name="Goarin A."/>
            <person name="Silar P."/>
            <person name="Lacoste S."/>
            <person name="Sallet E."/>
            <person name="Bensimon A."/>
            <person name="Giraud T."/>
            <person name="Brygoo Y."/>
        </authorList>
    </citation>
    <scope>NUCLEOTIDE SEQUENCE [LARGE SCALE GENOMIC DNA]</scope>
    <source>
        <strain evidence="2">FM 013</strain>
    </source>
</reference>
<dbReference type="EMBL" id="HG793164">
    <property type="protein sequence ID" value="CRL28897.1"/>
    <property type="molecule type" value="Genomic_DNA"/>
</dbReference>
<accession>A0A0G4PR50</accession>
<gene>
    <name evidence="1" type="ORF">PCAMFM013_S031g000065</name>
</gene>
<dbReference type="AlphaFoldDB" id="A0A0G4PR50"/>